<dbReference type="EnsemblMetazoa" id="G20813.5">
    <property type="protein sequence ID" value="G20813.5:cds"/>
    <property type="gene ID" value="G20813"/>
</dbReference>
<dbReference type="EnsemblMetazoa" id="G20813.1">
    <property type="protein sequence ID" value="G20813.1:cds"/>
    <property type="gene ID" value="G20813"/>
</dbReference>
<dbReference type="Gene3D" id="1.10.533.10">
    <property type="entry name" value="Death Domain, Fas"/>
    <property type="match status" value="1"/>
</dbReference>
<dbReference type="InterPro" id="IPR011029">
    <property type="entry name" value="DEATH-like_dom_sf"/>
</dbReference>
<dbReference type="GeneID" id="105318256"/>
<keyword evidence="4" id="KW-1185">Reference proteome</keyword>
<dbReference type="InterPro" id="IPR000488">
    <property type="entry name" value="Death_dom"/>
</dbReference>
<dbReference type="Pfam" id="PF00531">
    <property type="entry name" value="Death"/>
    <property type="match status" value="1"/>
</dbReference>
<dbReference type="SMART" id="SM00005">
    <property type="entry name" value="DEATH"/>
    <property type="match status" value="1"/>
</dbReference>
<evidence type="ECO:0000259" key="2">
    <source>
        <dbReference type="PROSITE" id="PS50017"/>
    </source>
</evidence>
<proteinExistence type="predicted"/>
<dbReference type="CDD" id="cd01670">
    <property type="entry name" value="Death"/>
    <property type="match status" value="1"/>
</dbReference>
<evidence type="ECO:0000313" key="3">
    <source>
        <dbReference type="EnsemblMetazoa" id="G20813.2:cds"/>
    </source>
</evidence>
<dbReference type="RefSeq" id="XP_011413567.1">
    <property type="nucleotide sequence ID" value="XM_011415265.4"/>
</dbReference>
<dbReference type="RefSeq" id="XP_034337741.1">
    <property type="nucleotide sequence ID" value="XM_034481850.2"/>
</dbReference>
<dbReference type="PROSITE" id="PS50017">
    <property type="entry name" value="DEATH_DOMAIN"/>
    <property type="match status" value="1"/>
</dbReference>
<evidence type="ECO:0000256" key="1">
    <source>
        <dbReference type="SAM" id="MobiDB-lite"/>
    </source>
</evidence>
<feature type="domain" description="Death" evidence="2">
    <location>
        <begin position="107"/>
        <end position="183"/>
    </location>
</feature>
<feature type="compositionally biased region" description="Polar residues" evidence="1">
    <location>
        <begin position="1"/>
        <end position="10"/>
    </location>
</feature>
<dbReference type="KEGG" id="crg:105318256"/>
<dbReference type="OrthoDB" id="6159869at2759"/>
<dbReference type="EnsemblMetazoa" id="G20813.2">
    <property type="protein sequence ID" value="G20813.2:cds"/>
    <property type="gene ID" value="G20813"/>
</dbReference>
<dbReference type="EnsemblMetazoa" id="G20813.3">
    <property type="protein sequence ID" value="G20813.3:cds"/>
    <property type="gene ID" value="G20813"/>
</dbReference>
<protein>
    <recommendedName>
        <fullName evidence="2">Death domain-containing protein</fullName>
    </recommendedName>
</protein>
<reference evidence="3" key="1">
    <citation type="submission" date="2022-08" db="UniProtKB">
        <authorList>
            <consortium name="EnsemblMetazoa"/>
        </authorList>
    </citation>
    <scope>IDENTIFICATION</scope>
    <source>
        <strain evidence="3">05x7-T-G4-1.051#20</strain>
    </source>
</reference>
<dbReference type="SUPFAM" id="SSF47986">
    <property type="entry name" value="DEATH domain"/>
    <property type="match status" value="1"/>
</dbReference>
<accession>A0A8W8JWI3</accession>
<sequence>MDRDAMNQSEIETDARPGSSESERKSTGSTNDPTRTIEYIHKGGGRTTLHLGPNSSEKLPNIQIGDQNIMMVGGTGACSRRKSKNNKKPKKNIEAPDRPITDAECDTISENLGRDYKKFSRKMGFKEVQIEQIEMDYRDEGHYEITYQLLRKLRNLGKDKLQDVVDTLQMIEREDILEELNII</sequence>
<name>A0A8W8JWI3_MAGGI</name>
<dbReference type="GO" id="GO:0007165">
    <property type="term" value="P:signal transduction"/>
    <property type="evidence" value="ECO:0007669"/>
    <property type="project" value="InterPro"/>
</dbReference>
<evidence type="ECO:0000313" key="4">
    <source>
        <dbReference type="Proteomes" id="UP000005408"/>
    </source>
</evidence>
<organism evidence="3 4">
    <name type="scientific">Magallana gigas</name>
    <name type="common">Pacific oyster</name>
    <name type="synonym">Crassostrea gigas</name>
    <dbReference type="NCBI Taxonomy" id="29159"/>
    <lineage>
        <taxon>Eukaryota</taxon>
        <taxon>Metazoa</taxon>
        <taxon>Spiralia</taxon>
        <taxon>Lophotrochozoa</taxon>
        <taxon>Mollusca</taxon>
        <taxon>Bivalvia</taxon>
        <taxon>Autobranchia</taxon>
        <taxon>Pteriomorphia</taxon>
        <taxon>Ostreida</taxon>
        <taxon>Ostreoidea</taxon>
        <taxon>Ostreidae</taxon>
        <taxon>Magallana</taxon>
    </lineage>
</organism>
<feature type="compositionally biased region" description="Basic residues" evidence="1">
    <location>
        <begin position="79"/>
        <end position="90"/>
    </location>
</feature>
<feature type="region of interest" description="Disordered" evidence="1">
    <location>
        <begin position="1"/>
        <end position="61"/>
    </location>
</feature>
<dbReference type="RefSeq" id="XP_011413565.1">
    <property type="nucleotide sequence ID" value="XM_011415263.4"/>
</dbReference>
<dbReference type="AlphaFoldDB" id="A0A8W8JWI3"/>
<feature type="region of interest" description="Disordered" evidence="1">
    <location>
        <begin position="74"/>
        <end position="98"/>
    </location>
</feature>
<dbReference type="EnsemblMetazoa" id="G20813.4">
    <property type="protein sequence ID" value="G20813.4:cds"/>
    <property type="gene ID" value="G20813"/>
</dbReference>
<dbReference type="Proteomes" id="UP000005408">
    <property type="component" value="Unassembled WGS sequence"/>
</dbReference>